<sequence length="566" mass="65541">MDLIPVWLKRLWDMWDLRMLILLSLTIQIILYIFGNRRKYMTSIGVRIIVWFAYLTADWVATVALGKLSDAMASEHIKHDSNNELLAIWAPLLLLHLGGPDTITAYSLEDNQLWLRHLLGMGVQFVVAISVILLSWRHSWFSILTFPVLVAGMIKYGERTWVLKSASDEQSQHIVPLGRIPTEMGNHLSYANAEALMLANHFLAEFRPHTSKPASSEIHRFTSTGRPVAGFLGFDMYVKDGSKYWKAFEIEMGLIYDLLYTKAPIIYTKAGSILHAISFSSTVIVLVGFFLIIFMKDDLLKHYRSVDIAFTGVLLVGAFVLEMYAITVILSSEWTMLWLMKHHGQDKLVTQFFQKFPWLFSVHKRRSWSNSMGQFNLMSFCLRHKSPKLSRILSLITIEEMWDKYSHMTRVDIHEEKYLKEEIFQFIWSIQAPEEITGQKALQDHNCLEELQRFSIEDLDIRIIIWHSATELCLYDLDTASTNNEDTATINDERRTCKLLSDYMLYLLVISPSMLQITSSDLAFKHISKYIRDLTLGHEPDEHRVSEKLQTFPADCQYHPIMREGL</sequence>
<proteinExistence type="predicted"/>
<evidence type="ECO:0000313" key="4">
    <source>
        <dbReference type="Proteomes" id="UP000325577"/>
    </source>
</evidence>
<accession>A0A5J5C4C1</accession>
<feature type="transmembrane region" description="Helical" evidence="1">
    <location>
        <begin position="273"/>
        <end position="296"/>
    </location>
</feature>
<dbReference type="EMBL" id="CM018031">
    <property type="protein sequence ID" value="KAA8549816.1"/>
    <property type="molecule type" value="Genomic_DNA"/>
</dbReference>
<organism evidence="3 4">
    <name type="scientific">Nyssa sinensis</name>
    <dbReference type="NCBI Taxonomy" id="561372"/>
    <lineage>
        <taxon>Eukaryota</taxon>
        <taxon>Viridiplantae</taxon>
        <taxon>Streptophyta</taxon>
        <taxon>Embryophyta</taxon>
        <taxon>Tracheophyta</taxon>
        <taxon>Spermatophyta</taxon>
        <taxon>Magnoliopsida</taxon>
        <taxon>eudicotyledons</taxon>
        <taxon>Gunneridae</taxon>
        <taxon>Pentapetalae</taxon>
        <taxon>asterids</taxon>
        <taxon>Cornales</taxon>
        <taxon>Nyssaceae</taxon>
        <taxon>Nyssa</taxon>
    </lineage>
</organism>
<keyword evidence="1" id="KW-0812">Transmembrane</keyword>
<keyword evidence="4" id="KW-1185">Reference proteome</keyword>
<reference evidence="3 4" key="1">
    <citation type="submission" date="2019-09" db="EMBL/GenBank/DDBJ databases">
        <title>A chromosome-level genome assembly of the Chinese tupelo Nyssa sinensis.</title>
        <authorList>
            <person name="Yang X."/>
            <person name="Kang M."/>
            <person name="Yang Y."/>
            <person name="Xiong H."/>
            <person name="Wang M."/>
            <person name="Zhang Z."/>
            <person name="Wang Z."/>
            <person name="Wu H."/>
            <person name="Ma T."/>
            <person name="Liu J."/>
            <person name="Xi Z."/>
        </authorList>
    </citation>
    <scope>NUCLEOTIDE SEQUENCE [LARGE SCALE GENOMIC DNA]</scope>
    <source>
        <strain evidence="3">J267</strain>
        <tissue evidence="3">Leaf</tissue>
    </source>
</reference>
<gene>
    <name evidence="3" type="ORF">F0562_001500</name>
</gene>
<keyword evidence="1" id="KW-1133">Transmembrane helix</keyword>
<evidence type="ECO:0000256" key="1">
    <source>
        <dbReference type="SAM" id="Phobius"/>
    </source>
</evidence>
<dbReference type="InterPro" id="IPR025315">
    <property type="entry name" value="DUF4220"/>
</dbReference>
<evidence type="ECO:0000313" key="3">
    <source>
        <dbReference type="EMBL" id="KAA8549816.1"/>
    </source>
</evidence>
<feature type="transmembrane region" description="Helical" evidence="1">
    <location>
        <begin position="15"/>
        <end position="34"/>
    </location>
</feature>
<protein>
    <recommendedName>
        <fullName evidence="2">DUF4220 domain-containing protein</fullName>
    </recommendedName>
</protein>
<feature type="domain" description="DUF4220" evidence="2">
    <location>
        <begin position="51"/>
        <end position="379"/>
    </location>
</feature>
<feature type="transmembrane region" description="Helical" evidence="1">
    <location>
        <begin position="140"/>
        <end position="157"/>
    </location>
</feature>
<dbReference type="Proteomes" id="UP000325577">
    <property type="component" value="Linkage Group LG0"/>
</dbReference>
<feature type="transmembrane region" description="Helical" evidence="1">
    <location>
        <begin position="86"/>
        <end position="106"/>
    </location>
</feature>
<dbReference type="AlphaFoldDB" id="A0A5J5C4C1"/>
<feature type="transmembrane region" description="Helical" evidence="1">
    <location>
        <begin position="308"/>
        <end position="331"/>
    </location>
</feature>
<name>A0A5J5C4C1_9ASTE</name>
<feature type="transmembrane region" description="Helical" evidence="1">
    <location>
        <begin position="113"/>
        <end position="134"/>
    </location>
</feature>
<dbReference type="Pfam" id="PF13968">
    <property type="entry name" value="DUF4220"/>
    <property type="match status" value="1"/>
</dbReference>
<evidence type="ECO:0000259" key="2">
    <source>
        <dbReference type="Pfam" id="PF13968"/>
    </source>
</evidence>
<feature type="transmembrane region" description="Helical" evidence="1">
    <location>
        <begin position="46"/>
        <end position="66"/>
    </location>
</feature>
<dbReference type="OrthoDB" id="1689146at2759"/>
<dbReference type="PANTHER" id="PTHR31325">
    <property type="entry name" value="OS01G0798800 PROTEIN-RELATED"/>
    <property type="match status" value="1"/>
</dbReference>
<keyword evidence="1" id="KW-0472">Membrane</keyword>